<dbReference type="Proteomes" id="UP000295832">
    <property type="component" value="Unassembled WGS sequence"/>
</dbReference>
<dbReference type="PROSITE" id="PS50893">
    <property type="entry name" value="ABC_TRANSPORTER_2"/>
    <property type="match status" value="1"/>
</dbReference>
<dbReference type="GO" id="GO:0043190">
    <property type="term" value="C:ATP-binding cassette (ABC) transporter complex"/>
    <property type="evidence" value="ECO:0007669"/>
    <property type="project" value="TreeGrafter"/>
</dbReference>
<comment type="subcellular location">
    <subcellularLocation>
        <location evidence="1 8">Cell membrane</location>
        <topology evidence="1 8">Peripheral membrane protein</topology>
    </subcellularLocation>
</comment>
<evidence type="ECO:0000256" key="3">
    <source>
        <dbReference type="ARBA" id="ARBA00022475"/>
    </source>
</evidence>
<evidence type="ECO:0000256" key="7">
    <source>
        <dbReference type="ARBA" id="ARBA00023136"/>
    </source>
</evidence>
<reference evidence="10 11" key="1">
    <citation type="submission" date="2019-03" db="EMBL/GenBank/DDBJ databases">
        <title>Subsurface microbial communities from deep shales in Ohio and West Virginia, USA.</title>
        <authorList>
            <person name="Wrighton K."/>
        </authorList>
    </citation>
    <scope>NUCLEOTIDE SEQUENCE [LARGE SCALE GENOMIC DNA]</scope>
    <source>
        <strain evidence="10 11">MSL 6dP</strain>
    </source>
</reference>
<dbReference type="InterPro" id="IPR030946">
    <property type="entry name" value="EcfA2"/>
</dbReference>
<comment type="caution">
    <text evidence="10">The sequence shown here is derived from an EMBL/GenBank/DDBJ whole genome shotgun (WGS) entry which is preliminary data.</text>
</comment>
<keyword evidence="6" id="KW-1278">Translocase</keyword>
<evidence type="ECO:0000259" key="9">
    <source>
        <dbReference type="PROSITE" id="PS50893"/>
    </source>
</evidence>
<sequence length="288" mass="32670">MLLQVKNLSHTYDPDIKSNNYTLKDINFEVQKGEFIGLIGHTGSGKSTLVQTLNALIHPTKGEIIIDGQDITKIKNLKEIRKKVGLVFQYPEHQLFEENIAADVSFGPKNLGLNEDEVDRRVKQALEWVNLDYEEFKDRSPFRLSGGQQRRVAIAGVLAMEPEILILDEPTAGLDPKARVELINEIVNLKDKFGLTIILISHRMEEIAQLADRILVLESGKLVLEGSPSYVFDHDSYLEEIGLGIPQITSVMKRLKKKLKLSDMRTDIFTIEDAKQEILKVKRVKDVR</sequence>
<dbReference type="NCBIfam" id="NF010158">
    <property type="entry name" value="PRK13637.1"/>
    <property type="match status" value="1"/>
</dbReference>
<evidence type="ECO:0000256" key="5">
    <source>
        <dbReference type="ARBA" id="ARBA00022840"/>
    </source>
</evidence>
<keyword evidence="2 8" id="KW-0813">Transport</keyword>
<dbReference type="InterPro" id="IPR003439">
    <property type="entry name" value="ABC_transporter-like_ATP-bd"/>
</dbReference>
<dbReference type="STRING" id="926561.GCA_000379025_02159"/>
<dbReference type="InterPro" id="IPR017871">
    <property type="entry name" value="ABC_transporter-like_CS"/>
</dbReference>
<dbReference type="RefSeq" id="WP_134117289.1">
    <property type="nucleotide sequence ID" value="NZ_SOEG01000018.1"/>
</dbReference>
<dbReference type="AlphaFoldDB" id="A0A4R8GT98"/>
<name>A0A4R8GT98_9FIRM</name>
<comment type="function">
    <text evidence="8">ATP-binding (A) component of a common energy-coupling factor (ECF) ABC-transporter complex.</text>
</comment>
<dbReference type="CDD" id="cd03225">
    <property type="entry name" value="ABC_cobalt_CbiO_domain1"/>
    <property type="match status" value="1"/>
</dbReference>
<dbReference type="GO" id="GO:0042626">
    <property type="term" value="F:ATPase-coupled transmembrane transporter activity"/>
    <property type="evidence" value="ECO:0007669"/>
    <property type="project" value="TreeGrafter"/>
</dbReference>
<evidence type="ECO:0000256" key="2">
    <source>
        <dbReference type="ARBA" id="ARBA00022448"/>
    </source>
</evidence>
<accession>A0A4R8GT98</accession>
<dbReference type="PANTHER" id="PTHR43553:SF27">
    <property type="entry name" value="ENERGY-COUPLING FACTOR TRANSPORTER ATP-BINDING PROTEIN ECFA2"/>
    <property type="match status" value="1"/>
</dbReference>
<organism evidence="10 11">
    <name type="scientific">Orenia marismortui</name>
    <dbReference type="NCBI Taxonomy" id="46469"/>
    <lineage>
        <taxon>Bacteria</taxon>
        <taxon>Bacillati</taxon>
        <taxon>Bacillota</taxon>
        <taxon>Clostridia</taxon>
        <taxon>Halanaerobiales</taxon>
        <taxon>Halobacteroidaceae</taxon>
        <taxon>Orenia</taxon>
    </lineage>
</organism>
<protein>
    <recommendedName>
        <fullName evidence="8">Energy-coupling factor transporter ATP-binding protein EcfA2</fullName>
        <ecNumber evidence="8">7.-.-.-</ecNumber>
    </recommendedName>
</protein>
<dbReference type="GO" id="GO:0005524">
    <property type="term" value="F:ATP binding"/>
    <property type="evidence" value="ECO:0007669"/>
    <property type="project" value="UniProtKB-UniRule"/>
</dbReference>
<comment type="subunit">
    <text evidence="8">Forms a stable energy-coupling factor (ECF) transporter complex composed of 2 membrane-embedded substrate-binding proteins (S component), 2 ATP-binding proteins (A component) and 2 transmembrane proteins (T component).</text>
</comment>
<feature type="domain" description="ABC transporter" evidence="9">
    <location>
        <begin position="3"/>
        <end position="244"/>
    </location>
</feature>
<comment type="similarity">
    <text evidence="8">Belongs to the ABC transporter superfamily. Energy-coupling factor EcfA family.</text>
</comment>
<evidence type="ECO:0000256" key="6">
    <source>
        <dbReference type="ARBA" id="ARBA00022967"/>
    </source>
</evidence>
<dbReference type="SUPFAM" id="SSF52540">
    <property type="entry name" value="P-loop containing nucleoside triphosphate hydrolases"/>
    <property type="match status" value="1"/>
</dbReference>
<dbReference type="InterPro" id="IPR003593">
    <property type="entry name" value="AAA+_ATPase"/>
</dbReference>
<dbReference type="EMBL" id="SOEG01000018">
    <property type="protein sequence ID" value="TDX49259.1"/>
    <property type="molecule type" value="Genomic_DNA"/>
</dbReference>
<keyword evidence="7 8" id="KW-0472">Membrane</keyword>
<dbReference type="InterPro" id="IPR015856">
    <property type="entry name" value="ABC_transpr_CbiO/EcfA_su"/>
</dbReference>
<keyword evidence="4 8" id="KW-0547">Nucleotide-binding</keyword>
<evidence type="ECO:0000256" key="1">
    <source>
        <dbReference type="ARBA" id="ARBA00004202"/>
    </source>
</evidence>
<dbReference type="Gene3D" id="3.40.50.300">
    <property type="entry name" value="P-loop containing nucleotide triphosphate hydrolases"/>
    <property type="match status" value="1"/>
</dbReference>
<evidence type="ECO:0000313" key="10">
    <source>
        <dbReference type="EMBL" id="TDX49259.1"/>
    </source>
</evidence>
<keyword evidence="3 8" id="KW-1003">Cell membrane</keyword>
<evidence type="ECO:0000256" key="8">
    <source>
        <dbReference type="RuleBase" id="RU365104"/>
    </source>
</evidence>
<dbReference type="NCBIfam" id="TIGR04521">
    <property type="entry name" value="ECF_ATPase_2"/>
    <property type="match status" value="1"/>
</dbReference>
<dbReference type="SMART" id="SM00382">
    <property type="entry name" value="AAA"/>
    <property type="match status" value="1"/>
</dbReference>
<dbReference type="Pfam" id="PF00005">
    <property type="entry name" value="ABC_tran"/>
    <property type="match status" value="1"/>
</dbReference>
<gene>
    <name evidence="10" type="ORF">C7959_1185</name>
</gene>
<dbReference type="EC" id="7.-.-.-" evidence="8"/>
<evidence type="ECO:0000256" key="4">
    <source>
        <dbReference type="ARBA" id="ARBA00022741"/>
    </source>
</evidence>
<dbReference type="PANTHER" id="PTHR43553">
    <property type="entry name" value="HEAVY METAL TRANSPORTER"/>
    <property type="match status" value="1"/>
</dbReference>
<evidence type="ECO:0000313" key="11">
    <source>
        <dbReference type="Proteomes" id="UP000295832"/>
    </source>
</evidence>
<dbReference type="InterPro" id="IPR050095">
    <property type="entry name" value="ECF_ABC_transporter_ATP-bd"/>
</dbReference>
<dbReference type="FunFam" id="3.40.50.300:FF:000224">
    <property type="entry name" value="Energy-coupling factor transporter ATP-binding protein EcfA"/>
    <property type="match status" value="1"/>
</dbReference>
<keyword evidence="11" id="KW-1185">Reference proteome</keyword>
<keyword evidence="5 8" id="KW-0067">ATP-binding</keyword>
<dbReference type="GO" id="GO:0016887">
    <property type="term" value="F:ATP hydrolysis activity"/>
    <property type="evidence" value="ECO:0007669"/>
    <property type="project" value="InterPro"/>
</dbReference>
<proteinExistence type="inferred from homology"/>
<dbReference type="PROSITE" id="PS00211">
    <property type="entry name" value="ABC_TRANSPORTER_1"/>
    <property type="match status" value="1"/>
</dbReference>
<dbReference type="InterPro" id="IPR027417">
    <property type="entry name" value="P-loop_NTPase"/>
</dbReference>